<keyword evidence="1" id="KW-0723">Serine/threonine-protein kinase</keyword>
<gene>
    <name evidence="3" type="ORF">J2W40_002662</name>
</gene>
<dbReference type="PANTHER" id="PTHR35526">
    <property type="entry name" value="ANTI-SIGMA-F FACTOR RSBW-RELATED"/>
    <property type="match status" value="1"/>
</dbReference>
<dbReference type="InterPro" id="IPR036890">
    <property type="entry name" value="HATPase_C_sf"/>
</dbReference>
<evidence type="ECO:0000313" key="4">
    <source>
        <dbReference type="Proteomes" id="UP001267638"/>
    </source>
</evidence>
<evidence type="ECO:0000256" key="1">
    <source>
        <dbReference type="ARBA" id="ARBA00022527"/>
    </source>
</evidence>
<dbReference type="SUPFAM" id="SSF55874">
    <property type="entry name" value="ATPase domain of HSP90 chaperone/DNA topoisomerase II/histidine kinase"/>
    <property type="match status" value="1"/>
</dbReference>
<dbReference type="EC" id="2.7.11.1" evidence="3"/>
<dbReference type="InterPro" id="IPR003594">
    <property type="entry name" value="HATPase_dom"/>
</dbReference>
<keyword evidence="3" id="KW-0808">Transferase</keyword>
<feature type="domain" description="Histidine kinase/HSP90-like ATPase" evidence="2">
    <location>
        <begin position="9"/>
        <end position="132"/>
    </location>
</feature>
<evidence type="ECO:0000259" key="2">
    <source>
        <dbReference type="Pfam" id="PF13581"/>
    </source>
</evidence>
<accession>A0ABU1X2N4</accession>
<sequence length="146" mass="15416">MTEPDIVEIPARLGAVAQLADHLKASCAAAGVAPQAAIDLELALVEAANNIILHGYAGRSDGTIRLAVRQGHGVVELDLTDLGIPMEDGQMTMCRPFSLEAESGRGIQIIQSCIDVIDYHRNAGVNRLSLKKFFDPSTPTGNPALG</sequence>
<reference evidence="3 4" key="1">
    <citation type="submission" date="2023-07" db="EMBL/GenBank/DDBJ databases">
        <title>Sorghum-associated microbial communities from plants grown in Nebraska, USA.</title>
        <authorList>
            <person name="Schachtman D."/>
        </authorList>
    </citation>
    <scope>NUCLEOTIDE SEQUENCE [LARGE SCALE GENOMIC DNA]</scope>
    <source>
        <strain evidence="3 4">4256</strain>
    </source>
</reference>
<protein>
    <submittedName>
        <fullName evidence="3">Serine/threonine-protein kinase RsbW</fullName>
        <ecNumber evidence="3">2.7.11.1</ecNumber>
    </submittedName>
</protein>
<proteinExistence type="predicted"/>
<dbReference type="RefSeq" id="WP_310225489.1">
    <property type="nucleotide sequence ID" value="NZ_JAVDWV010000011.1"/>
</dbReference>
<keyword evidence="4" id="KW-1185">Reference proteome</keyword>
<evidence type="ECO:0000313" key="3">
    <source>
        <dbReference type="EMBL" id="MDR7155826.1"/>
    </source>
</evidence>
<organism evidence="3 4">
    <name type="scientific">Sphingobium xenophagum</name>
    <dbReference type="NCBI Taxonomy" id="121428"/>
    <lineage>
        <taxon>Bacteria</taxon>
        <taxon>Pseudomonadati</taxon>
        <taxon>Pseudomonadota</taxon>
        <taxon>Alphaproteobacteria</taxon>
        <taxon>Sphingomonadales</taxon>
        <taxon>Sphingomonadaceae</taxon>
        <taxon>Sphingobium</taxon>
    </lineage>
</organism>
<dbReference type="Gene3D" id="3.30.565.10">
    <property type="entry name" value="Histidine kinase-like ATPase, C-terminal domain"/>
    <property type="match status" value="1"/>
</dbReference>
<keyword evidence="3" id="KW-0418">Kinase</keyword>
<dbReference type="Pfam" id="PF13581">
    <property type="entry name" value="HATPase_c_2"/>
    <property type="match status" value="1"/>
</dbReference>
<dbReference type="InterPro" id="IPR050267">
    <property type="entry name" value="Anti-sigma-factor_SerPK"/>
</dbReference>
<dbReference type="GO" id="GO:0004674">
    <property type="term" value="F:protein serine/threonine kinase activity"/>
    <property type="evidence" value="ECO:0007669"/>
    <property type="project" value="UniProtKB-EC"/>
</dbReference>
<dbReference type="Proteomes" id="UP001267638">
    <property type="component" value="Unassembled WGS sequence"/>
</dbReference>
<dbReference type="PANTHER" id="PTHR35526:SF3">
    <property type="entry name" value="ANTI-SIGMA-F FACTOR RSBW"/>
    <property type="match status" value="1"/>
</dbReference>
<comment type="caution">
    <text evidence="3">The sequence shown here is derived from an EMBL/GenBank/DDBJ whole genome shotgun (WGS) entry which is preliminary data.</text>
</comment>
<dbReference type="EMBL" id="JAVDWV010000011">
    <property type="protein sequence ID" value="MDR7155826.1"/>
    <property type="molecule type" value="Genomic_DNA"/>
</dbReference>
<dbReference type="CDD" id="cd16936">
    <property type="entry name" value="HATPase_RsbW-like"/>
    <property type="match status" value="1"/>
</dbReference>
<name>A0ABU1X2N4_SPHXE</name>